<sequence length="262" mass="30537">VDIGPAASCIREAISELISIVRSLWSTGVMSFLGAKKRHNTGRPEATDDRDKLRNCSIEEKGYEVRTFKNLCLNYFMVLVLKTHKKSSLNFIFKRMKDLQKKVYFLLDQLQQMARELPPKYQQRIPCELLSGLANALLNDTIFEIVKGLMEIQHVTEKHLFQQRLQLINKHSMEMQEMLEKTNNAAERQNQRLLLQKKHKQELKHTDMKLVLQLDQRVSDQQVTLEKAGVPGFFVTNNPLDIKLQMYLLDFILRLSKMNIPP</sequence>
<evidence type="ECO:0000313" key="4">
    <source>
        <dbReference type="Proteomes" id="UP001233999"/>
    </source>
</evidence>
<dbReference type="PANTHER" id="PTHR13054">
    <property type="entry name" value="DIGEORGE SYNDROME CRITICAL REGION 6 DGCR6 FAMILY MEMBER"/>
    <property type="match status" value="1"/>
</dbReference>
<evidence type="ECO:0000256" key="1">
    <source>
        <dbReference type="ARBA" id="ARBA00005939"/>
    </source>
</evidence>
<comment type="similarity">
    <text evidence="1">Belongs to the gonadal family.</text>
</comment>
<dbReference type="PANTHER" id="PTHR13054:SF2">
    <property type="entry name" value="PROTEIN DGCR6"/>
    <property type="match status" value="1"/>
</dbReference>
<accession>A0AAD8EIS1</accession>
<organism evidence="3 4">
    <name type="scientific">Diploptera punctata</name>
    <name type="common">Pacific beetle cockroach</name>
    <dbReference type="NCBI Taxonomy" id="6984"/>
    <lineage>
        <taxon>Eukaryota</taxon>
        <taxon>Metazoa</taxon>
        <taxon>Ecdysozoa</taxon>
        <taxon>Arthropoda</taxon>
        <taxon>Hexapoda</taxon>
        <taxon>Insecta</taxon>
        <taxon>Pterygota</taxon>
        <taxon>Neoptera</taxon>
        <taxon>Polyneoptera</taxon>
        <taxon>Dictyoptera</taxon>
        <taxon>Blattodea</taxon>
        <taxon>Blaberoidea</taxon>
        <taxon>Blaberidae</taxon>
        <taxon>Diplopterinae</taxon>
        <taxon>Diploptera</taxon>
    </lineage>
</organism>
<dbReference type="AlphaFoldDB" id="A0AAD8EIS1"/>
<comment type="caution">
    <text evidence="3">The sequence shown here is derived from an EMBL/GenBank/DDBJ whole genome shotgun (WGS) entry which is preliminary data.</text>
</comment>
<dbReference type="InterPro" id="IPR010849">
    <property type="entry name" value="Gonadal"/>
</dbReference>
<reference evidence="3" key="2">
    <citation type="submission" date="2023-05" db="EMBL/GenBank/DDBJ databases">
        <authorList>
            <person name="Fouks B."/>
        </authorList>
    </citation>
    <scope>NUCLEOTIDE SEQUENCE</scope>
    <source>
        <strain evidence="3">Stay&amp;Tobe</strain>
        <tissue evidence="3">Testes</tissue>
    </source>
</reference>
<evidence type="ECO:0008006" key="5">
    <source>
        <dbReference type="Google" id="ProtNLM"/>
    </source>
</evidence>
<proteinExistence type="inferred from homology"/>
<dbReference type="EMBL" id="JASPKZ010003887">
    <property type="protein sequence ID" value="KAJ9591087.1"/>
    <property type="molecule type" value="Genomic_DNA"/>
</dbReference>
<keyword evidence="2" id="KW-0175">Coiled coil</keyword>
<feature type="non-terminal residue" evidence="3">
    <location>
        <position position="1"/>
    </location>
</feature>
<name>A0AAD8EIS1_DIPPU</name>
<feature type="coiled-coil region" evidence="2">
    <location>
        <begin position="172"/>
        <end position="203"/>
    </location>
</feature>
<keyword evidence="4" id="KW-1185">Reference proteome</keyword>
<dbReference type="Proteomes" id="UP001233999">
    <property type="component" value="Unassembled WGS sequence"/>
</dbReference>
<evidence type="ECO:0000313" key="3">
    <source>
        <dbReference type="EMBL" id="KAJ9591087.1"/>
    </source>
</evidence>
<protein>
    <recommendedName>
        <fullName evidence="5">Gonadal protein gdl</fullName>
    </recommendedName>
</protein>
<dbReference type="Pfam" id="PF07324">
    <property type="entry name" value="DGCR6"/>
    <property type="match status" value="1"/>
</dbReference>
<reference evidence="3" key="1">
    <citation type="journal article" date="2023" name="IScience">
        <title>Live-bearing cockroach genome reveals convergent evolutionary mechanisms linked to viviparity in insects and beyond.</title>
        <authorList>
            <person name="Fouks B."/>
            <person name="Harrison M.C."/>
            <person name="Mikhailova A.A."/>
            <person name="Marchal E."/>
            <person name="English S."/>
            <person name="Carruthers M."/>
            <person name="Jennings E.C."/>
            <person name="Chiamaka E.L."/>
            <person name="Frigard R.A."/>
            <person name="Pippel M."/>
            <person name="Attardo G.M."/>
            <person name="Benoit J.B."/>
            <person name="Bornberg-Bauer E."/>
            <person name="Tobe S.S."/>
        </authorList>
    </citation>
    <scope>NUCLEOTIDE SEQUENCE</scope>
    <source>
        <strain evidence="3">Stay&amp;Tobe</strain>
    </source>
</reference>
<evidence type="ECO:0000256" key="2">
    <source>
        <dbReference type="SAM" id="Coils"/>
    </source>
</evidence>
<gene>
    <name evidence="3" type="ORF">L9F63_002368</name>
</gene>